<dbReference type="WBParaSite" id="EEL_0000635601-mRNA-1">
    <property type="protein sequence ID" value="EEL_0000635601-mRNA-1"/>
    <property type="gene ID" value="EEL_0000635601"/>
</dbReference>
<dbReference type="PANTHER" id="PTHR23403:SF1">
    <property type="entry name" value="TREHALASE"/>
    <property type="match status" value="1"/>
</dbReference>
<evidence type="ECO:0000256" key="3">
    <source>
        <dbReference type="ARBA" id="ARBA00012757"/>
    </source>
</evidence>
<keyword evidence="7" id="KW-1185">Reference proteome</keyword>
<evidence type="ECO:0000313" key="7">
    <source>
        <dbReference type="Proteomes" id="UP000050640"/>
    </source>
</evidence>
<evidence type="ECO:0000256" key="1">
    <source>
        <dbReference type="ARBA" id="ARBA00001576"/>
    </source>
</evidence>
<evidence type="ECO:0000256" key="4">
    <source>
        <dbReference type="ARBA" id="ARBA00019905"/>
    </source>
</evidence>
<evidence type="ECO:0000256" key="6">
    <source>
        <dbReference type="SAM" id="SignalP"/>
    </source>
</evidence>
<name>A0A0R3RW37_9BILA</name>
<dbReference type="InterPro" id="IPR008928">
    <property type="entry name" value="6-hairpin_glycosidase_sf"/>
</dbReference>
<dbReference type="GO" id="GO:0004555">
    <property type="term" value="F:alpha,alpha-trehalase activity"/>
    <property type="evidence" value="ECO:0007669"/>
    <property type="project" value="UniProtKB-EC"/>
</dbReference>
<dbReference type="AlphaFoldDB" id="A0A0R3RW37"/>
<dbReference type="GO" id="GO:0005993">
    <property type="term" value="P:trehalose catabolic process"/>
    <property type="evidence" value="ECO:0007669"/>
    <property type="project" value="TreeGrafter"/>
</dbReference>
<dbReference type="EC" id="3.2.1.28" evidence="3 5"/>
<feature type="chain" id="PRO_5006447827" description="Trehalase" evidence="6">
    <location>
        <begin position="17"/>
        <end position="680"/>
    </location>
</feature>
<feature type="signal peptide" evidence="6">
    <location>
        <begin position="1"/>
        <end position="16"/>
    </location>
</feature>
<comment type="similarity">
    <text evidence="2 5">Belongs to the glycosyl hydrolase 37 family.</text>
</comment>
<dbReference type="InterPro" id="IPR001661">
    <property type="entry name" value="Glyco_hydro_37"/>
</dbReference>
<evidence type="ECO:0000256" key="5">
    <source>
        <dbReference type="RuleBase" id="RU361180"/>
    </source>
</evidence>
<evidence type="ECO:0000256" key="2">
    <source>
        <dbReference type="ARBA" id="ARBA00005615"/>
    </source>
</evidence>
<sequence length="680" mass="78903">MCKMSWLFLIILFVIDYNLNYLSFDCFQSKHTFDDRIISKIMVKAVKGKKKAKEITSTQVANIETTDSRGRNLLASRDIITSTAVASPVYPCDAKNSPNYMIYCQGELLHAVSLSNIFKDPKTFVDKPMKKEPEEITAAFNQKFHSQISINDREALLSFVDEYFDVEGSDIEECPENTMEDWNDEPEYLVAIEDQELRQFALEIHALWKKLCHIVKPEVKDNPKRYSALYLPYEFMISGGRYREFHYWDTYWIIKGLLASGMHDTVKHILQNFKYLIEKYGYIPNGGRAYMLQRTQPPFFIPMVYEYHTVTADDEFLLSVMGPMEAEFEFWKKHRTKTIPKNGKNYTVFQYNSPVNTPRPEAYHSDFLAAENVPEIKRRQIWSDINSAAESGWDFSSRWLGNSKTMDTIETTNIVPVDLNALMCWNMEILAHLHGEIGDSSRRAEINIERAKFVDTFEAVFFDDREGSWFDFNLNTGERVDDTYPSIAVPLFTECYSSLNNPMLVEVLGTLQRKGLLQFPGGIPSSLIRSSNQQWDYPNGFAPINHMVIEGLRKSNHPIMQQKAFELANRWINRNYEVYQTDHKLWQRYDVAKDHIRSVRDDNLINEEGYGWTNGALLDLMVTYSKRISVSDKITAAQVSEIIDNEPIDILIKKLENVFGSWITVKKHLIRTASYILKCN</sequence>
<protein>
    <recommendedName>
        <fullName evidence="4 5">Trehalase</fullName>
        <ecNumber evidence="3 5">3.2.1.28</ecNumber>
    </recommendedName>
    <alternativeName>
        <fullName evidence="5">Alpha-trehalose glucohydrolase</fullName>
    </alternativeName>
</protein>
<dbReference type="PANTHER" id="PTHR23403">
    <property type="entry name" value="TREHALASE"/>
    <property type="match status" value="1"/>
</dbReference>
<comment type="catalytic activity">
    <reaction evidence="1 5">
        <text>alpha,alpha-trehalose + H2O = alpha-D-glucose + beta-D-glucose</text>
        <dbReference type="Rhea" id="RHEA:32675"/>
        <dbReference type="ChEBI" id="CHEBI:15377"/>
        <dbReference type="ChEBI" id="CHEBI:15903"/>
        <dbReference type="ChEBI" id="CHEBI:16551"/>
        <dbReference type="ChEBI" id="CHEBI:17925"/>
        <dbReference type="EC" id="3.2.1.28"/>
    </reaction>
</comment>
<dbReference type="STRING" id="1147741.A0A0R3RW37"/>
<evidence type="ECO:0000313" key="8">
    <source>
        <dbReference type="WBParaSite" id="EEL_0000635601-mRNA-1"/>
    </source>
</evidence>
<keyword evidence="6" id="KW-0732">Signal</keyword>
<dbReference type="SUPFAM" id="SSF48208">
    <property type="entry name" value="Six-hairpin glycosidases"/>
    <property type="match status" value="1"/>
</dbReference>
<dbReference type="InterPro" id="IPR012341">
    <property type="entry name" value="6hp_glycosidase-like_sf"/>
</dbReference>
<dbReference type="Proteomes" id="UP000050640">
    <property type="component" value="Unplaced"/>
</dbReference>
<dbReference type="Gene3D" id="1.50.10.10">
    <property type="match status" value="1"/>
</dbReference>
<proteinExistence type="inferred from homology"/>
<keyword evidence="5" id="KW-0378">Hydrolase</keyword>
<organism evidence="7 8">
    <name type="scientific">Elaeophora elaphi</name>
    <dbReference type="NCBI Taxonomy" id="1147741"/>
    <lineage>
        <taxon>Eukaryota</taxon>
        <taxon>Metazoa</taxon>
        <taxon>Ecdysozoa</taxon>
        <taxon>Nematoda</taxon>
        <taxon>Chromadorea</taxon>
        <taxon>Rhabditida</taxon>
        <taxon>Spirurina</taxon>
        <taxon>Spiruromorpha</taxon>
        <taxon>Filarioidea</taxon>
        <taxon>Onchocercidae</taxon>
        <taxon>Elaeophora</taxon>
    </lineage>
</organism>
<reference evidence="8" key="1">
    <citation type="submission" date="2017-02" db="UniProtKB">
        <authorList>
            <consortium name="WormBaseParasite"/>
        </authorList>
    </citation>
    <scope>IDENTIFICATION</scope>
</reference>
<keyword evidence="5" id="KW-0326">Glycosidase</keyword>
<dbReference type="Pfam" id="PF01204">
    <property type="entry name" value="Trehalase"/>
    <property type="match status" value="1"/>
</dbReference>
<dbReference type="PRINTS" id="PR00744">
    <property type="entry name" value="GLHYDRLASE37"/>
</dbReference>
<accession>A0A0R3RW37</accession>